<proteinExistence type="predicted"/>
<sequence>MSNLLYLTFNSGKVIGVYDLANGFLLEKKMDFDYQEISNTNNSRNTALLHFGDQMLDCKLYRTH</sequence>
<protein>
    <submittedName>
        <fullName evidence="1">Uncharacterized protein</fullName>
    </submittedName>
</protein>
<keyword evidence="2" id="KW-1185">Reference proteome</keyword>
<organism evidence="1 2">
    <name type="scientific">Anditalea andensis</name>
    <dbReference type="NCBI Taxonomy" id="1048983"/>
    <lineage>
        <taxon>Bacteria</taxon>
        <taxon>Pseudomonadati</taxon>
        <taxon>Bacteroidota</taxon>
        <taxon>Cytophagia</taxon>
        <taxon>Cytophagales</taxon>
        <taxon>Cytophagaceae</taxon>
        <taxon>Anditalea</taxon>
    </lineage>
</organism>
<dbReference type="Proteomes" id="UP000027821">
    <property type="component" value="Unassembled WGS sequence"/>
</dbReference>
<name>A0A074LHS9_9BACT</name>
<evidence type="ECO:0000313" key="1">
    <source>
        <dbReference type="EMBL" id="KEO73352.1"/>
    </source>
</evidence>
<dbReference type="EMBL" id="JMIH01000022">
    <property type="protein sequence ID" value="KEO73352.1"/>
    <property type="molecule type" value="Genomic_DNA"/>
</dbReference>
<evidence type="ECO:0000313" key="2">
    <source>
        <dbReference type="Proteomes" id="UP000027821"/>
    </source>
</evidence>
<dbReference type="AlphaFoldDB" id="A0A074LHS9"/>
<gene>
    <name evidence="1" type="ORF">EL17_13480</name>
</gene>
<reference evidence="1 2" key="1">
    <citation type="submission" date="2014-04" db="EMBL/GenBank/DDBJ databases">
        <title>Characterization and application of a salt tolerant electro-active bacterium.</title>
        <authorList>
            <person name="Yang L."/>
            <person name="Wei S."/>
            <person name="Tay Q.X.M."/>
        </authorList>
    </citation>
    <scope>NUCLEOTIDE SEQUENCE [LARGE SCALE GENOMIC DNA]</scope>
    <source>
        <strain evidence="1 2">LY1</strain>
    </source>
</reference>
<accession>A0A074LHS9</accession>
<comment type="caution">
    <text evidence="1">The sequence shown here is derived from an EMBL/GenBank/DDBJ whole genome shotgun (WGS) entry which is preliminary data.</text>
</comment>